<proteinExistence type="predicted"/>
<name>A0A098EFI6_9ZZZZ</name>
<reference evidence="1" key="1">
    <citation type="submission" date="2014-09" db="EMBL/GenBank/DDBJ databases">
        <authorList>
            <person name="Probst J Alexander"/>
        </authorList>
    </citation>
    <scope>NUCLEOTIDE SEQUENCE</scope>
</reference>
<protein>
    <submittedName>
        <fullName evidence="1">Uncharacterized protein</fullName>
    </submittedName>
</protein>
<accession>A0A098EFI6</accession>
<sequence length="167" mass="18699">MLALLEDELIVDENGCIRAKGGEGYLFSLDLEYKQYLKEGKIDERLRKALERISMSSSAKIYKINEKKWKVDDKVYPCIIEETDKNLNIYSESKYLIIWPYGFSLKTNKEGAIQVIDDAGQPVVHVGDKIGFGGGECAGCTGEDIAKISAQLPNDRCPGPYWIVGEI</sequence>
<organism evidence="1">
    <name type="scientific">groundwater metagenome</name>
    <dbReference type="NCBI Taxonomy" id="717931"/>
    <lineage>
        <taxon>unclassified sequences</taxon>
        <taxon>metagenomes</taxon>
        <taxon>ecological metagenomes</taxon>
    </lineage>
</organism>
<evidence type="ECO:0000313" key="1">
    <source>
        <dbReference type="EMBL" id="CEG13800.1"/>
    </source>
</evidence>
<dbReference type="EMBL" id="CCXY01000415">
    <property type="protein sequence ID" value="CEG13800.1"/>
    <property type="molecule type" value="Genomic_DNA"/>
</dbReference>
<gene>
    <name evidence="1" type="ORF">MSIBF_A510005</name>
</gene>
<dbReference type="AlphaFoldDB" id="A0A098EFI6"/>